<accession>A0ABR4QN99</accession>
<feature type="compositionally biased region" description="Polar residues" evidence="1">
    <location>
        <begin position="30"/>
        <end position="39"/>
    </location>
</feature>
<name>A0ABR4QN99_9CEST</name>
<feature type="region of interest" description="Disordered" evidence="1">
    <location>
        <begin position="48"/>
        <end position="67"/>
    </location>
</feature>
<dbReference type="Proteomes" id="UP001651158">
    <property type="component" value="Unassembled WGS sequence"/>
</dbReference>
<feature type="region of interest" description="Disordered" evidence="1">
    <location>
        <begin position="1"/>
        <end position="39"/>
    </location>
</feature>
<keyword evidence="3" id="KW-1185">Reference proteome</keyword>
<evidence type="ECO:0000313" key="2">
    <source>
        <dbReference type="EMBL" id="KAL5111017.1"/>
    </source>
</evidence>
<evidence type="ECO:0000313" key="3">
    <source>
        <dbReference type="Proteomes" id="UP001651158"/>
    </source>
</evidence>
<feature type="compositionally biased region" description="Basic residues" evidence="1">
    <location>
        <begin position="18"/>
        <end position="29"/>
    </location>
</feature>
<organism evidence="2 3">
    <name type="scientific">Taenia crassiceps</name>
    <dbReference type="NCBI Taxonomy" id="6207"/>
    <lineage>
        <taxon>Eukaryota</taxon>
        <taxon>Metazoa</taxon>
        <taxon>Spiralia</taxon>
        <taxon>Lophotrochozoa</taxon>
        <taxon>Platyhelminthes</taxon>
        <taxon>Cestoda</taxon>
        <taxon>Eucestoda</taxon>
        <taxon>Cyclophyllidea</taxon>
        <taxon>Taeniidae</taxon>
        <taxon>Taenia</taxon>
    </lineage>
</organism>
<feature type="compositionally biased region" description="Low complexity" evidence="1">
    <location>
        <begin position="84"/>
        <end position="95"/>
    </location>
</feature>
<feature type="compositionally biased region" description="Basic residues" evidence="1">
    <location>
        <begin position="54"/>
        <end position="67"/>
    </location>
</feature>
<comment type="caution">
    <text evidence="2">The sequence shown here is derived from an EMBL/GenBank/DDBJ whole genome shotgun (WGS) entry which is preliminary data.</text>
</comment>
<reference evidence="2 3" key="1">
    <citation type="journal article" date="2022" name="Front. Cell. Infect. Microbiol.">
        <title>The Genomes of Two Strains of Taenia crassiceps the Animal Model for the Study of Human Cysticercosis.</title>
        <authorList>
            <person name="Bobes R.J."/>
            <person name="Estrada K."/>
            <person name="Rios-Valencia D.G."/>
            <person name="Calderon-Gallegos A."/>
            <person name="de la Torre P."/>
            <person name="Carrero J.C."/>
            <person name="Sanchez-Flores A."/>
            <person name="Laclette J.P."/>
        </authorList>
    </citation>
    <scope>NUCLEOTIDE SEQUENCE [LARGE SCALE GENOMIC DNA]</scope>
    <source>
        <strain evidence="2">WFUcys</strain>
    </source>
</reference>
<protein>
    <submittedName>
        <fullName evidence="2">Uncharacterized protein</fullName>
    </submittedName>
</protein>
<proteinExistence type="predicted"/>
<dbReference type="EMBL" id="JAKROA010000002">
    <property type="protein sequence ID" value="KAL5111017.1"/>
    <property type="molecule type" value="Genomic_DNA"/>
</dbReference>
<evidence type="ECO:0000256" key="1">
    <source>
        <dbReference type="SAM" id="MobiDB-lite"/>
    </source>
</evidence>
<sequence length="136" mass="14816">MLLANRPHACHSIAPHRTAPHRTAPHRTAPHSTVLQAPTPLSCSRRGRALGSGRQHHSHHHNHHIRRRRHFTIGSAVVLKVEGRSTGSGVGRSTVAPHPSTSLVTQGTPLNYEACKTYGLFVLPNFPLSHALILSD</sequence>
<feature type="region of interest" description="Disordered" evidence="1">
    <location>
        <begin position="83"/>
        <end position="103"/>
    </location>
</feature>
<gene>
    <name evidence="2" type="ORF">TcWFU_010119</name>
</gene>